<evidence type="ECO:0000256" key="1">
    <source>
        <dbReference type="SAM" id="MobiDB-lite"/>
    </source>
</evidence>
<dbReference type="PROSITE" id="PS51186">
    <property type="entry name" value="GNAT"/>
    <property type="match status" value="1"/>
</dbReference>
<name>G0HR66_HALHT</name>
<dbReference type="HOGENOM" id="CLU_013985_3_2_2"/>
<evidence type="ECO:0000313" key="3">
    <source>
        <dbReference type="EMBL" id="AEM57051.1"/>
    </source>
</evidence>
<feature type="domain" description="N-acetyltransferase" evidence="2">
    <location>
        <begin position="30"/>
        <end position="201"/>
    </location>
</feature>
<keyword evidence="3" id="KW-0808">Transferase</keyword>
<dbReference type="InterPro" id="IPR051908">
    <property type="entry name" value="Ribosomal_N-acetyltransferase"/>
</dbReference>
<dbReference type="Pfam" id="PF13302">
    <property type="entry name" value="Acetyltransf_3"/>
    <property type="match status" value="1"/>
</dbReference>
<dbReference type="EMBL" id="CP002921">
    <property type="protein sequence ID" value="AEM57051.1"/>
    <property type="molecule type" value="Genomic_DNA"/>
</dbReference>
<accession>G0HR66</accession>
<dbReference type="InterPro" id="IPR016181">
    <property type="entry name" value="Acyl_CoA_acyltransferase"/>
</dbReference>
<dbReference type="GO" id="GO:1990189">
    <property type="term" value="F:protein N-terminal-serine acetyltransferase activity"/>
    <property type="evidence" value="ECO:0007669"/>
    <property type="project" value="TreeGrafter"/>
</dbReference>
<dbReference type="Gene3D" id="3.40.630.30">
    <property type="match status" value="1"/>
</dbReference>
<dbReference type="PANTHER" id="PTHR43441:SF11">
    <property type="entry name" value="RIBOSOMAL-PROTEIN-SERINE ACETYLTRANSFERASE"/>
    <property type="match status" value="1"/>
</dbReference>
<protein>
    <submittedName>
        <fullName evidence="3">Putative acetyltransferase</fullName>
    </submittedName>
</protein>
<dbReference type="GO" id="GO:0005737">
    <property type="term" value="C:cytoplasm"/>
    <property type="evidence" value="ECO:0007669"/>
    <property type="project" value="TreeGrafter"/>
</dbReference>
<dbReference type="InterPro" id="IPR000182">
    <property type="entry name" value="GNAT_dom"/>
</dbReference>
<dbReference type="Proteomes" id="UP000005629">
    <property type="component" value="Chromosome I"/>
</dbReference>
<dbReference type="GO" id="GO:0008999">
    <property type="term" value="F:protein-N-terminal-alanine acetyltransferase activity"/>
    <property type="evidence" value="ECO:0007669"/>
    <property type="project" value="TreeGrafter"/>
</dbReference>
<evidence type="ECO:0000313" key="4">
    <source>
        <dbReference type="Proteomes" id="UP000005629"/>
    </source>
</evidence>
<feature type="region of interest" description="Disordered" evidence="1">
    <location>
        <begin position="1"/>
        <end position="21"/>
    </location>
</feature>
<dbReference type="STRING" id="634497.HAH_1441"/>
<gene>
    <name evidence="3" type="primary">hat7</name>
    <name evidence="3" type="ordered locus">HAH_1441</name>
</gene>
<dbReference type="SUPFAM" id="SSF55729">
    <property type="entry name" value="Acyl-CoA N-acyltransferases (Nat)"/>
    <property type="match status" value="1"/>
</dbReference>
<reference evidence="3 4" key="1">
    <citation type="journal article" date="2011" name="J. Bacteriol.">
        <title>Complete genome sequence of Haloarcula hispanica, a model haloarchaeon for studying genetics, metabolism, and virus-host interaction.</title>
        <authorList>
            <person name="Liu H."/>
            <person name="Wu Z."/>
            <person name="Li M."/>
            <person name="Zhang F."/>
            <person name="Zheng H."/>
            <person name="Han J."/>
            <person name="Liu J."/>
            <person name="Zhou J."/>
            <person name="Wang S."/>
            <person name="Xiang H."/>
        </authorList>
    </citation>
    <scope>NUCLEOTIDE SEQUENCE [LARGE SCALE GENOMIC DNA]</scope>
    <source>
        <strain evidence="4">ATCC 33960 / DSM 4426 / JCM 8911 / NBRC 102182 / NCIMB 2187 / VKM B-1755</strain>
    </source>
</reference>
<dbReference type="KEGG" id="hhi:HAH_1441"/>
<proteinExistence type="predicted"/>
<evidence type="ECO:0000259" key="2">
    <source>
        <dbReference type="PROSITE" id="PS51186"/>
    </source>
</evidence>
<dbReference type="eggNOG" id="arCOG00842">
    <property type="taxonomic scope" value="Archaea"/>
</dbReference>
<sequence length="204" mass="23036">MSGHKDITFLLPPGERPAMPGPAFLETERTALRSPDRDDLDWIRQVFHHEQVWGLGTYAKPSTADQLETFYEETLSNEDSVHLLVCVDPAGSPGRVEDRTEPVGLVAMTDHDPERGTAELGYWLDPDAWGEGYATEAAGRLVQYGFDQRALRKWSAKIVGGNDRSVAVVERLGFTKEGTHREEWYLDGAWRDMLWFGLLRTESD</sequence>
<dbReference type="CDD" id="cd04301">
    <property type="entry name" value="NAT_SF"/>
    <property type="match status" value="1"/>
</dbReference>
<organism evidence="3 4">
    <name type="scientific">Haloarcula hispanica (strain ATCC 33960 / DSM 4426 / JCM 8911 / NBRC 102182 / NCIMB 2187 / VKM B-1755)</name>
    <dbReference type="NCBI Taxonomy" id="634497"/>
    <lineage>
        <taxon>Archaea</taxon>
        <taxon>Methanobacteriati</taxon>
        <taxon>Methanobacteriota</taxon>
        <taxon>Stenosarchaea group</taxon>
        <taxon>Halobacteria</taxon>
        <taxon>Halobacteriales</taxon>
        <taxon>Haloarculaceae</taxon>
        <taxon>Haloarcula</taxon>
    </lineage>
</organism>
<dbReference type="PANTHER" id="PTHR43441">
    <property type="entry name" value="RIBOSOMAL-PROTEIN-SERINE ACETYLTRANSFERASE"/>
    <property type="match status" value="1"/>
</dbReference>
<dbReference type="AlphaFoldDB" id="G0HR66"/>